<comment type="caution">
    <text evidence="1">The sequence shown here is derived from an EMBL/GenBank/DDBJ whole genome shotgun (WGS) entry which is preliminary data.</text>
</comment>
<feature type="non-terminal residue" evidence="1">
    <location>
        <position position="45"/>
    </location>
</feature>
<feature type="non-terminal residue" evidence="1">
    <location>
        <position position="1"/>
    </location>
</feature>
<sequence length="45" mass="4956">RARSALSLLSGATDVGKIFCHEEVITVLPGKRHITLMDFIGKAFR</sequence>
<dbReference type="EMBL" id="ADWY01003363">
    <property type="protein sequence ID" value="EGH18938.1"/>
    <property type="molecule type" value="Genomic_DNA"/>
</dbReference>
<organism evidence="1 2">
    <name type="scientific">Pseudomonas savastanoi pv. glycinea str. race 4</name>
    <dbReference type="NCBI Taxonomy" id="875330"/>
    <lineage>
        <taxon>Bacteria</taxon>
        <taxon>Pseudomonadati</taxon>
        <taxon>Pseudomonadota</taxon>
        <taxon>Gammaproteobacteria</taxon>
        <taxon>Pseudomonadales</taxon>
        <taxon>Pseudomonadaceae</taxon>
        <taxon>Pseudomonas</taxon>
    </lineage>
</organism>
<gene>
    <name evidence="1" type="ORF">Pgy4_38848</name>
</gene>
<protein>
    <submittedName>
        <fullName evidence="1">Uncharacterized protein</fullName>
    </submittedName>
</protein>
<evidence type="ECO:0000313" key="1">
    <source>
        <dbReference type="EMBL" id="EGH18938.1"/>
    </source>
</evidence>
<dbReference type="AlphaFoldDB" id="F3CI46"/>
<accession>F3CI46</accession>
<dbReference type="Proteomes" id="UP000005466">
    <property type="component" value="Unassembled WGS sequence"/>
</dbReference>
<evidence type="ECO:0000313" key="2">
    <source>
        <dbReference type="Proteomes" id="UP000005466"/>
    </source>
</evidence>
<name>F3CI46_PSESG</name>
<proteinExistence type="predicted"/>
<reference evidence="1 2" key="1">
    <citation type="journal article" date="2011" name="PLoS Pathog.">
        <title>Dynamic evolution of pathogenicity revealed by sequencing and comparative genomics of 19 Pseudomonas syringae isolates.</title>
        <authorList>
            <person name="Baltrus D.A."/>
            <person name="Nishimura M.T."/>
            <person name="Romanchuk A."/>
            <person name="Chang J.H."/>
            <person name="Mukhtar M.S."/>
            <person name="Cherkis K."/>
            <person name="Roach J."/>
            <person name="Grant S.R."/>
            <person name="Jones C.D."/>
            <person name="Dangl J.L."/>
        </authorList>
    </citation>
    <scope>NUCLEOTIDE SEQUENCE [LARGE SCALE GENOMIC DNA]</scope>
    <source>
        <strain evidence="2">race 4</strain>
    </source>
</reference>
<dbReference type="HOGENOM" id="CLU_3209610_0_0_6"/>